<evidence type="ECO:0000256" key="12">
    <source>
        <dbReference type="SAM" id="Phobius"/>
    </source>
</evidence>
<keyword evidence="7" id="KW-0663">Pyridoxal phosphate</keyword>
<comment type="subunit">
    <text evidence="4">Homodimer.</text>
</comment>
<keyword evidence="12" id="KW-1133">Transmembrane helix</keyword>
<dbReference type="PANTHER" id="PTHR31528">
    <property type="entry name" value="4-AMINO-5-HYDROXYMETHYL-2-METHYLPYRIMIDINE PHOSPHATE SYNTHASE THI11-RELATED"/>
    <property type="match status" value="1"/>
</dbReference>
<dbReference type="EMBL" id="CP040602">
    <property type="protein sequence ID" value="QCU89333.1"/>
    <property type="molecule type" value="Genomic_DNA"/>
</dbReference>
<keyword evidence="16" id="KW-1185">Reference proteome</keyword>
<evidence type="ECO:0000256" key="6">
    <source>
        <dbReference type="ARBA" id="ARBA00022723"/>
    </source>
</evidence>
<dbReference type="RefSeq" id="WP_138563591.1">
    <property type="nucleotide sequence ID" value="NZ_CP040602.1"/>
</dbReference>
<evidence type="ECO:0000256" key="2">
    <source>
        <dbReference type="ARBA" id="ARBA00004948"/>
    </source>
</evidence>
<dbReference type="NCBIfam" id="TIGR00229">
    <property type="entry name" value="sensory_box"/>
    <property type="match status" value="1"/>
</dbReference>
<comment type="pathway">
    <text evidence="2">Cofactor biosynthesis; thiamine diphosphate biosynthesis.</text>
</comment>
<reference evidence="15 16" key="1">
    <citation type="submission" date="2019-05" db="EMBL/GenBank/DDBJ databases">
        <title>Thiomicrorhabdus sediminis sp. nov, a novel sulfur-oxidizing bacterium isolated from coastal sediment.</title>
        <authorList>
            <person name="Liu X."/>
        </authorList>
    </citation>
    <scope>NUCLEOTIDE SEQUENCE [LARGE SCALE GENOMIC DNA]</scope>
    <source>
        <strain evidence="15 16">G1</strain>
    </source>
</reference>
<dbReference type="CDD" id="cd22890">
    <property type="entry name" value="ChiS-DBD"/>
    <property type="match status" value="1"/>
</dbReference>
<dbReference type="Gene3D" id="3.40.190.10">
    <property type="entry name" value="Periplasmic binding protein-like II"/>
    <property type="match status" value="2"/>
</dbReference>
<evidence type="ECO:0000313" key="15">
    <source>
        <dbReference type="EMBL" id="QCU89333.1"/>
    </source>
</evidence>
<keyword evidence="12" id="KW-0812">Transmembrane</keyword>
<dbReference type="GO" id="GO:0009228">
    <property type="term" value="P:thiamine biosynthetic process"/>
    <property type="evidence" value="ECO:0007669"/>
    <property type="project" value="UniProtKB-KW"/>
</dbReference>
<evidence type="ECO:0000256" key="7">
    <source>
        <dbReference type="ARBA" id="ARBA00022898"/>
    </source>
</evidence>
<dbReference type="AlphaFoldDB" id="A0A4V1HHK4"/>
<evidence type="ECO:0000256" key="8">
    <source>
        <dbReference type="ARBA" id="ARBA00022977"/>
    </source>
</evidence>
<dbReference type="PROSITE" id="PS50112">
    <property type="entry name" value="PAS"/>
    <property type="match status" value="1"/>
</dbReference>
<organism evidence="15 16">
    <name type="scientific">Thiomicrorhabdus sediminis</name>
    <dbReference type="NCBI Taxonomy" id="2580412"/>
    <lineage>
        <taxon>Bacteria</taxon>
        <taxon>Pseudomonadati</taxon>
        <taxon>Pseudomonadota</taxon>
        <taxon>Gammaproteobacteria</taxon>
        <taxon>Thiotrichales</taxon>
        <taxon>Piscirickettsiaceae</taxon>
        <taxon>Thiomicrorhabdus</taxon>
    </lineage>
</organism>
<keyword evidence="9" id="KW-0408">Iron</keyword>
<evidence type="ECO:0000256" key="5">
    <source>
        <dbReference type="ARBA" id="ARBA00022679"/>
    </source>
</evidence>
<dbReference type="SMART" id="SM00091">
    <property type="entry name" value="PAS"/>
    <property type="match status" value="1"/>
</dbReference>
<keyword evidence="13" id="KW-0732">Signal</keyword>
<dbReference type="InterPro" id="IPR013767">
    <property type="entry name" value="PAS_fold"/>
</dbReference>
<feature type="transmembrane region" description="Helical" evidence="12">
    <location>
        <begin position="327"/>
        <end position="347"/>
    </location>
</feature>
<feature type="domain" description="PAS" evidence="14">
    <location>
        <begin position="354"/>
        <end position="425"/>
    </location>
</feature>
<comment type="catalytic activity">
    <reaction evidence="11">
        <text>N(6)-(pyridoxal phosphate)-L-lysyl-[4-amino-5-hydroxymethyl-2-methylpyrimidine phosphate synthase] + L-histidyl-[4-amino-5-hydroxymethyl-2-methylpyrimidine phosphate synthase] + 2 Fe(3+) + 4 H2O = L-lysyl-[4-amino-5-hydroxymethyl-2-methylpyrimidine phosphate synthase] + (2S)-2-amino-5-hydroxy-4-oxopentanoyl-[4-amino-5-hydroxymethyl-2-methylpyrimidine phosphate synthase] + 4-amino-2-methyl-5-(phosphooxymethyl)pyrimidine + 3-oxopropanoate + 2 Fe(2+) + 2 H(+)</text>
        <dbReference type="Rhea" id="RHEA:65756"/>
        <dbReference type="Rhea" id="RHEA-COMP:16892"/>
        <dbReference type="Rhea" id="RHEA-COMP:16893"/>
        <dbReference type="Rhea" id="RHEA-COMP:16894"/>
        <dbReference type="Rhea" id="RHEA-COMP:16895"/>
        <dbReference type="ChEBI" id="CHEBI:15377"/>
        <dbReference type="ChEBI" id="CHEBI:15378"/>
        <dbReference type="ChEBI" id="CHEBI:29033"/>
        <dbReference type="ChEBI" id="CHEBI:29034"/>
        <dbReference type="ChEBI" id="CHEBI:29969"/>
        <dbReference type="ChEBI" id="CHEBI:29979"/>
        <dbReference type="ChEBI" id="CHEBI:33190"/>
        <dbReference type="ChEBI" id="CHEBI:58354"/>
        <dbReference type="ChEBI" id="CHEBI:143915"/>
        <dbReference type="ChEBI" id="CHEBI:157692"/>
    </reaction>
    <physiologicalReaction direction="left-to-right" evidence="11">
        <dbReference type="Rhea" id="RHEA:65757"/>
    </physiologicalReaction>
</comment>
<dbReference type="GO" id="GO:0046872">
    <property type="term" value="F:metal ion binding"/>
    <property type="evidence" value="ECO:0007669"/>
    <property type="project" value="UniProtKB-KW"/>
</dbReference>
<evidence type="ECO:0000256" key="10">
    <source>
        <dbReference type="ARBA" id="ARBA00033171"/>
    </source>
</evidence>
<dbReference type="GO" id="GO:0016740">
    <property type="term" value="F:transferase activity"/>
    <property type="evidence" value="ECO:0007669"/>
    <property type="project" value="UniProtKB-KW"/>
</dbReference>
<keyword evidence="6" id="KW-0479">Metal-binding</keyword>
<dbReference type="Pfam" id="PF00989">
    <property type="entry name" value="PAS"/>
    <property type="match status" value="1"/>
</dbReference>
<evidence type="ECO:0000313" key="16">
    <source>
        <dbReference type="Proteomes" id="UP000304864"/>
    </source>
</evidence>
<dbReference type="GO" id="GO:0006355">
    <property type="term" value="P:regulation of DNA-templated transcription"/>
    <property type="evidence" value="ECO:0007669"/>
    <property type="project" value="InterPro"/>
</dbReference>
<dbReference type="Proteomes" id="UP000304864">
    <property type="component" value="Chromosome"/>
</dbReference>
<evidence type="ECO:0000256" key="11">
    <source>
        <dbReference type="ARBA" id="ARBA00048179"/>
    </source>
</evidence>
<dbReference type="Pfam" id="PF09084">
    <property type="entry name" value="NMT1"/>
    <property type="match status" value="1"/>
</dbReference>
<dbReference type="Gene3D" id="3.30.450.20">
    <property type="entry name" value="PAS domain"/>
    <property type="match status" value="1"/>
</dbReference>
<comment type="function">
    <text evidence="1">Responsible for the formation of the pyrimidine heterocycle in the thiamine biosynthesis pathway. Catalyzes the formation of hydroxymethylpyrimidine phosphate (HMP-P) from histidine and pyridoxal phosphate (PLP). The protein uses PLP and the active site histidine to form HMP-P, generating an inactive enzyme. The enzyme can only undergo a single turnover, which suggests it is a suicide enzyme.</text>
</comment>
<evidence type="ECO:0000256" key="4">
    <source>
        <dbReference type="ARBA" id="ARBA00011738"/>
    </source>
</evidence>
<dbReference type="KEGG" id="thig:FE785_01140"/>
<evidence type="ECO:0000256" key="9">
    <source>
        <dbReference type="ARBA" id="ARBA00023004"/>
    </source>
</evidence>
<keyword evidence="5" id="KW-0808">Transferase</keyword>
<dbReference type="OrthoDB" id="9180959at2"/>
<gene>
    <name evidence="15" type="ORF">FE785_01140</name>
</gene>
<dbReference type="InterPro" id="IPR015168">
    <property type="entry name" value="SsuA/THI5"/>
</dbReference>
<dbReference type="PANTHER" id="PTHR31528:SF1">
    <property type="entry name" value="4-AMINO-5-HYDROXYMETHYL-2-METHYLPYRIMIDINE PHOSPHATE SYNTHASE THI11-RELATED"/>
    <property type="match status" value="1"/>
</dbReference>
<evidence type="ECO:0000256" key="13">
    <source>
        <dbReference type="SAM" id="SignalP"/>
    </source>
</evidence>
<keyword evidence="12" id="KW-0472">Membrane</keyword>
<dbReference type="CDD" id="cd00130">
    <property type="entry name" value="PAS"/>
    <property type="match status" value="1"/>
</dbReference>
<protein>
    <recommendedName>
        <fullName evidence="10">Thiamine pyrimidine synthase</fullName>
    </recommendedName>
</protein>
<sequence>MKNLLFVLVLLFSSQAIAGFDLGNKETKKTVTVQLKWQHQFQFAGYYMAKAKGFYKAHGLDVKFKLPEAGVNPIQQVLKGYADFGIGTSELLLEYAKGQPILVLGVIFQHSPLALVSLKRPDIDVITDLAGKKLMIEENSSEIYALLQQSGLHSDDFQYIQHDFSINSLMDGSVDAQTVYTTTEPYAMSRSGIQYQTFSPRMAGIDFYGDNFFTTQNLAHKDPQTVTAFRSATIEGWRYAMQHIDETINHILSHYSTDRSRDALTFEAEAMQKLMRIDLIEPGHMSRYRWKHIASVYQDIGLLKSTPNLDKFIYQEQNIIDNYTTELQYLLAFLIGTLVVLLASAYLTQRFFRLQTQLSTMIDQSPIAVMLLNEQFEIMEWNLQAEKTFGWRASQTINHNIFDFLVIEPHKPRVQQNLLSVLDSQQPIQIENKNYTITGQEITCHWSNAPFHINGEKFIICMAVDVSELRSLKALTMEKAVFVSDNSITNEEFLQRLVNTMQLCLQIWEESTSKSKVQFAEDSGLWRVSLDGSTAKTRTLDKYLSTSSIPQKPRWKQVINTANFILREFPNHPKCQLLNEYKQSIRKPED</sequence>
<keyword evidence="8" id="KW-0784">Thiamine biosynthesis</keyword>
<comment type="similarity">
    <text evidence="3">Belongs to the NMT1/THI5 family.</text>
</comment>
<evidence type="ECO:0000256" key="3">
    <source>
        <dbReference type="ARBA" id="ARBA00009406"/>
    </source>
</evidence>
<proteinExistence type="inferred from homology"/>
<dbReference type="InterPro" id="IPR027939">
    <property type="entry name" value="NMT1/THI5"/>
</dbReference>
<dbReference type="InterPro" id="IPR035965">
    <property type="entry name" value="PAS-like_dom_sf"/>
</dbReference>
<dbReference type="SUPFAM" id="SSF55785">
    <property type="entry name" value="PYP-like sensor domain (PAS domain)"/>
    <property type="match status" value="1"/>
</dbReference>
<feature type="chain" id="PRO_5020680480" description="Thiamine pyrimidine synthase" evidence="13">
    <location>
        <begin position="19"/>
        <end position="590"/>
    </location>
</feature>
<dbReference type="InterPro" id="IPR000014">
    <property type="entry name" value="PAS"/>
</dbReference>
<evidence type="ECO:0000259" key="14">
    <source>
        <dbReference type="PROSITE" id="PS50112"/>
    </source>
</evidence>
<accession>A0A4V1HHK4</accession>
<evidence type="ECO:0000256" key="1">
    <source>
        <dbReference type="ARBA" id="ARBA00003469"/>
    </source>
</evidence>
<feature type="signal peptide" evidence="13">
    <location>
        <begin position="1"/>
        <end position="18"/>
    </location>
</feature>
<name>A0A4V1HHK4_9GAMM</name>
<dbReference type="SUPFAM" id="SSF53850">
    <property type="entry name" value="Periplasmic binding protein-like II"/>
    <property type="match status" value="1"/>
</dbReference>